<name>A0ABW9J442_9SPHI</name>
<dbReference type="InterPro" id="IPR000184">
    <property type="entry name" value="Bac_surfAg_D15"/>
</dbReference>
<evidence type="ECO:0000313" key="5">
    <source>
        <dbReference type="Proteomes" id="UP001517247"/>
    </source>
</evidence>
<evidence type="ECO:0000256" key="1">
    <source>
        <dbReference type="ARBA" id="ARBA00004370"/>
    </source>
</evidence>
<evidence type="ECO:0000256" key="2">
    <source>
        <dbReference type="ARBA" id="ARBA00023136"/>
    </source>
</evidence>
<proteinExistence type="predicted"/>
<reference evidence="4 5" key="1">
    <citation type="submission" date="2024-12" db="EMBL/GenBank/DDBJ databases">
        <authorList>
            <person name="Hu S."/>
        </authorList>
    </citation>
    <scope>NUCLEOTIDE SEQUENCE [LARGE SCALE GENOMIC DNA]</scope>
    <source>
        <strain evidence="4 5">THG-T11</strain>
    </source>
</reference>
<protein>
    <submittedName>
        <fullName evidence="4">Outer membrane protein assembly factor</fullName>
    </submittedName>
</protein>
<evidence type="ECO:0000313" key="4">
    <source>
        <dbReference type="EMBL" id="MFN0255298.1"/>
    </source>
</evidence>
<dbReference type="InterPro" id="IPR051544">
    <property type="entry name" value="TPS_OM_transporter"/>
</dbReference>
<sequence length="866" mass="99680">MSVRTLFIVLLVCLFGNLSYAQRSRVDSITIAVAPQYNKVGKVHRFLFGENYRQTWATPVKIRVFNIQQEKGGLKIVKLGGGMQTRSLRLEDNNGRQYVLRTLQKYPERALPANLKQTIAKDILQDQVSTSNPFAALTVPPLAQALQIPHMNPEVVYVADSEGLGEYRKDFANQVFLFEERIPDDSEKSVNTEKLIQTLKKDNDIFVDQKLVLRARLLDILLGDWDRHEDQWRWDKTKSKKLNVYIPIPRDRDQVYYKTSGVFPWIVSHQWLKSKFQPFKNEIRDINGWNFNARHFDRTFLNSLDQKDWEEQIEYMQQHLTDSVIIGAMKQMPPEIYEICGKELVNTLIERRNSLKNQALAYFKFISIYVEVPASDKHEKFSLNYLPDGKIELTINKTKKDGALEQVIYQRTFDPTVTKEIRLYGFDGNNTFQVEGDSKSKIKVRLIGGENDDTFKIDQNFANKNKLFIYDRKDGKNNLPQKNLATLKLANDTLVNNYNRKSFVYDRFEIIVLPEYNNDNGVSLNFGFRDTKQGFRKEPYAFKHELIANYSIPRKSFSVHYEADWKKLIGNYDLNIKASSQGPNNVGNFFGIGNNSQFIAYLPDEDGEFDDDQDDKIQFFRNRYDLVDADISLQRNIGNLELSAGITNQFYNSSITNNGNKFLGFYDATFPEENVFGTKWYTGLKVSANYDTRNNKLAPTKGVYWQTSLRGLQQLNEQNQRSGLFNTDLSAYFNPDGHGSFVIANRSGYGRSFGDPAFFQRVRLGGSINLRGFYRGRFTGDAMAFNNLELRLKVLDFNSYLFPGKVGLIGFHDIGRVWSKGVSSNTWHNGYGGGIFFFPADLIMLQAVVGSSKESTMTYIGMGFRF</sequence>
<dbReference type="PANTHER" id="PTHR34597">
    <property type="entry name" value="SLR1661 PROTEIN"/>
    <property type="match status" value="1"/>
</dbReference>
<feature type="domain" description="Bacterial surface antigen (D15)" evidence="3">
    <location>
        <begin position="612"/>
        <end position="828"/>
    </location>
</feature>
<dbReference type="Proteomes" id="UP001517247">
    <property type="component" value="Unassembled WGS sequence"/>
</dbReference>
<dbReference type="PANTHER" id="PTHR34597:SF3">
    <property type="entry name" value="OUTER MEMBRANE TRANSPORTER CDIB"/>
    <property type="match status" value="1"/>
</dbReference>
<comment type="caution">
    <text evidence="4">The sequence shown here is derived from an EMBL/GenBank/DDBJ whole genome shotgun (WGS) entry which is preliminary data.</text>
</comment>
<dbReference type="Gene3D" id="2.40.160.50">
    <property type="entry name" value="membrane protein fhac: a member of the omp85/tpsb transporter family"/>
    <property type="match status" value="1"/>
</dbReference>
<gene>
    <name evidence="4" type="ORF">E6A44_006920</name>
</gene>
<accession>A0ABW9J442</accession>
<dbReference type="EMBL" id="SSHJ02000005">
    <property type="protein sequence ID" value="MFN0255298.1"/>
    <property type="molecule type" value="Genomic_DNA"/>
</dbReference>
<dbReference type="RefSeq" id="WP_246076963.1">
    <property type="nucleotide sequence ID" value="NZ_SSHJ02000005.1"/>
</dbReference>
<organism evidence="4 5">
    <name type="scientific">Pedobacter ureilyticus</name>
    <dbReference type="NCBI Taxonomy" id="1393051"/>
    <lineage>
        <taxon>Bacteria</taxon>
        <taxon>Pseudomonadati</taxon>
        <taxon>Bacteroidota</taxon>
        <taxon>Sphingobacteriia</taxon>
        <taxon>Sphingobacteriales</taxon>
        <taxon>Sphingobacteriaceae</taxon>
        <taxon>Pedobacter</taxon>
    </lineage>
</organism>
<keyword evidence="5" id="KW-1185">Reference proteome</keyword>
<dbReference type="Pfam" id="PF01103">
    <property type="entry name" value="Omp85"/>
    <property type="match status" value="1"/>
</dbReference>
<evidence type="ECO:0000259" key="3">
    <source>
        <dbReference type="Pfam" id="PF01103"/>
    </source>
</evidence>
<comment type="subcellular location">
    <subcellularLocation>
        <location evidence="1">Membrane</location>
    </subcellularLocation>
</comment>
<keyword evidence="2" id="KW-0472">Membrane</keyword>